<keyword evidence="1" id="KW-0805">Transcription regulation</keyword>
<reference evidence="5 6" key="1">
    <citation type="submission" date="2015-02" db="EMBL/GenBank/DDBJ databases">
        <title>Draft genome sequences of ten Microbacterium spp. with emphasis on heavy metal contaminated environments.</title>
        <authorList>
            <person name="Corretto E."/>
        </authorList>
    </citation>
    <scope>NUCLEOTIDE SEQUENCE [LARGE SCALE GENOMIC DNA]</scope>
    <source>
        <strain evidence="5 6">ARN176</strain>
    </source>
</reference>
<dbReference type="InterPro" id="IPR014710">
    <property type="entry name" value="RmlC-like_jellyroll"/>
</dbReference>
<evidence type="ECO:0000256" key="1">
    <source>
        <dbReference type="ARBA" id="ARBA00023015"/>
    </source>
</evidence>
<organism evidence="5 6">
    <name type="scientific">Microbacterium azadirachtae</name>
    <dbReference type="NCBI Taxonomy" id="582680"/>
    <lineage>
        <taxon>Bacteria</taxon>
        <taxon>Bacillati</taxon>
        <taxon>Actinomycetota</taxon>
        <taxon>Actinomycetes</taxon>
        <taxon>Micrococcales</taxon>
        <taxon>Microbacteriaceae</taxon>
        <taxon>Microbacterium</taxon>
    </lineage>
</organism>
<dbReference type="EMBL" id="JYIX01000040">
    <property type="protein sequence ID" value="KJL30709.1"/>
    <property type="molecule type" value="Genomic_DNA"/>
</dbReference>
<keyword evidence="6" id="KW-1185">Reference proteome</keyword>
<dbReference type="PROSITE" id="PS01124">
    <property type="entry name" value="HTH_ARAC_FAMILY_2"/>
    <property type="match status" value="1"/>
</dbReference>
<name>A0A0F0LDG1_9MICO</name>
<dbReference type="InterPro" id="IPR009057">
    <property type="entry name" value="Homeodomain-like_sf"/>
</dbReference>
<evidence type="ECO:0000256" key="3">
    <source>
        <dbReference type="ARBA" id="ARBA00023163"/>
    </source>
</evidence>
<dbReference type="PANTHER" id="PTHR43280">
    <property type="entry name" value="ARAC-FAMILY TRANSCRIPTIONAL REGULATOR"/>
    <property type="match status" value="1"/>
</dbReference>
<gene>
    <name evidence="5" type="primary">rhaR_2</name>
    <name evidence="5" type="ORF">RS86_03650</name>
</gene>
<dbReference type="GO" id="GO:0003700">
    <property type="term" value="F:DNA-binding transcription factor activity"/>
    <property type="evidence" value="ECO:0007669"/>
    <property type="project" value="InterPro"/>
</dbReference>
<dbReference type="PRINTS" id="PR00032">
    <property type="entry name" value="HTHARAC"/>
</dbReference>
<dbReference type="Gene3D" id="2.60.120.10">
    <property type="entry name" value="Jelly Rolls"/>
    <property type="match status" value="1"/>
</dbReference>
<evidence type="ECO:0000256" key="2">
    <source>
        <dbReference type="ARBA" id="ARBA00023125"/>
    </source>
</evidence>
<dbReference type="InterPro" id="IPR020449">
    <property type="entry name" value="Tscrpt_reg_AraC-type_HTH"/>
</dbReference>
<keyword evidence="3" id="KW-0804">Transcription</keyword>
<dbReference type="PANTHER" id="PTHR43280:SF32">
    <property type="entry name" value="TRANSCRIPTIONAL REGULATORY PROTEIN"/>
    <property type="match status" value="1"/>
</dbReference>
<dbReference type="RefSeq" id="WP_045273706.1">
    <property type="nucleotide sequence ID" value="NZ_JYIX01000040.1"/>
</dbReference>
<dbReference type="Proteomes" id="UP000033740">
    <property type="component" value="Unassembled WGS sequence"/>
</dbReference>
<dbReference type="Pfam" id="PF02311">
    <property type="entry name" value="AraC_binding"/>
    <property type="match status" value="1"/>
</dbReference>
<evidence type="ECO:0000259" key="4">
    <source>
        <dbReference type="PROSITE" id="PS01124"/>
    </source>
</evidence>
<dbReference type="SUPFAM" id="SSF46689">
    <property type="entry name" value="Homeodomain-like"/>
    <property type="match status" value="1"/>
</dbReference>
<keyword evidence="2" id="KW-0238">DNA-binding</keyword>
<dbReference type="PATRIC" id="fig|582680.6.peg.3735"/>
<dbReference type="Gene3D" id="1.10.10.60">
    <property type="entry name" value="Homeodomain-like"/>
    <property type="match status" value="1"/>
</dbReference>
<dbReference type="InterPro" id="IPR037923">
    <property type="entry name" value="HTH-like"/>
</dbReference>
<evidence type="ECO:0000313" key="6">
    <source>
        <dbReference type="Proteomes" id="UP000033740"/>
    </source>
</evidence>
<dbReference type="InterPro" id="IPR003313">
    <property type="entry name" value="AraC-bd"/>
</dbReference>
<dbReference type="GO" id="GO:0043565">
    <property type="term" value="F:sequence-specific DNA binding"/>
    <property type="evidence" value="ECO:0007669"/>
    <property type="project" value="InterPro"/>
</dbReference>
<evidence type="ECO:0000313" key="5">
    <source>
        <dbReference type="EMBL" id="KJL30709.1"/>
    </source>
</evidence>
<dbReference type="AlphaFoldDB" id="A0A0F0LDG1"/>
<dbReference type="Pfam" id="PF12833">
    <property type="entry name" value="HTH_18"/>
    <property type="match status" value="1"/>
</dbReference>
<dbReference type="SUPFAM" id="SSF51215">
    <property type="entry name" value="Regulatory protein AraC"/>
    <property type="match status" value="1"/>
</dbReference>
<dbReference type="InterPro" id="IPR018060">
    <property type="entry name" value="HTH_AraC"/>
</dbReference>
<dbReference type="STRING" id="582680.RS86_03650"/>
<protein>
    <submittedName>
        <fullName evidence="5">HTH-type transcriptional activator RhaR</fullName>
    </submittedName>
</protein>
<feature type="domain" description="HTH araC/xylS-type" evidence="4">
    <location>
        <begin position="173"/>
        <end position="275"/>
    </location>
</feature>
<sequence>MTAAQGRPPMHSLDATMAAAGGLFLLGDLRTQGPGPTAYVPHRHDFVELAWLRAGSGHHVIDLQEHAAEPGDLFIVAAGQMHHWVPGEIEVDGALVLFRTELLLGKGGPGDWVPLSGKWHPDPASALRIEALITQLETEQRQRAVGYELAIRSLLTALLVLCGRFVSPGGAGDGLAAQFERLARQSRGELRTVADCARELSVTPGHLSEVVSAATGRPPGEILREAVMHEAQRLLARSDFSCAQIAHELGFDDASYFSRFFRREAGMTPSRFRDLHRNHTHAA</sequence>
<comment type="caution">
    <text evidence="5">The sequence shown here is derived from an EMBL/GenBank/DDBJ whole genome shotgun (WGS) entry which is preliminary data.</text>
</comment>
<accession>A0A0F0LDG1</accession>
<proteinExistence type="predicted"/>
<dbReference type="SMART" id="SM00342">
    <property type="entry name" value="HTH_ARAC"/>
    <property type="match status" value="1"/>
</dbReference>